<dbReference type="Pfam" id="PF08238">
    <property type="entry name" value="Sel1"/>
    <property type="match status" value="3"/>
</dbReference>
<dbReference type="InterPro" id="IPR050767">
    <property type="entry name" value="Sel1_AlgK"/>
</dbReference>
<dbReference type="SMART" id="SM00671">
    <property type="entry name" value="SEL1"/>
    <property type="match status" value="3"/>
</dbReference>
<dbReference type="AlphaFoldDB" id="A0A1I7H4U6"/>
<dbReference type="InterPro" id="IPR011990">
    <property type="entry name" value="TPR-like_helical_dom_sf"/>
</dbReference>
<protein>
    <recommendedName>
        <fullName evidence="3">Sel1 domain protein repeat-containing protein</fullName>
    </recommendedName>
</protein>
<accession>A0A1I7H4U6</accession>
<proteinExistence type="predicted"/>
<dbReference type="Proteomes" id="UP000183926">
    <property type="component" value="Unassembled WGS sequence"/>
</dbReference>
<dbReference type="EMBL" id="FPBL01000004">
    <property type="protein sequence ID" value="SFU55546.1"/>
    <property type="molecule type" value="Genomic_DNA"/>
</dbReference>
<dbReference type="OrthoDB" id="5365194at2"/>
<dbReference type="Gene3D" id="1.25.40.10">
    <property type="entry name" value="Tetratricopeptide repeat domain"/>
    <property type="match status" value="1"/>
</dbReference>
<name>A0A1I7H4U6_9PROT</name>
<dbReference type="PROSITE" id="PS51257">
    <property type="entry name" value="PROKAR_LIPOPROTEIN"/>
    <property type="match status" value="1"/>
</dbReference>
<gene>
    <name evidence="1" type="ORF">SAMN05216339_10448</name>
</gene>
<evidence type="ECO:0008006" key="3">
    <source>
        <dbReference type="Google" id="ProtNLM"/>
    </source>
</evidence>
<dbReference type="SUPFAM" id="SSF81901">
    <property type="entry name" value="HCP-like"/>
    <property type="match status" value="1"/>
</dbReference>
<evidence type="ECO:0000313" key="2">
    <source>
        <dbReference type="Proteomes" id="UP000183926"/>
    </source>
</evidence>
<reference evidence="1 2" key="1">
    <citation type="submission" date="2016-10" db="EMBL/GenBank/DDBJ databases">
        <authorList>
            <person name="de Groot N.N."/>
        </authorList>
    </citation>
    <scope>NUCLEOTIDE SEQUENCE [LARGE SCALE GENOMIC DNA]</scope>
    <source>
        <strain evidence="1 2">Nm24</strain>
    </source>
</reference>
<dbReference type="RefSeq" id="WP_074927913.1">
    <property type="nucleotide sequence ID" value="NZ_FPBL01000004.1"/>
</dbReference>
<dbReference type="PANTHER" id="PTHR11102">
    <property type="entry name" value="SEL-1-LIKE PROTEIN"/>
    <property type="match status" value="1"/>
</dbReference>
<dbReference type="InterPro" id="IPR006597">
    <property type="entry name" value="Sel1-like"/>
</dbReference>
<organism evidence="1 2">
    <name type="scientific">Nitrosomonas eutropha</name>
    <dbReference type="NCBI Taxonomy" id="916"/>
    <lineage>
        <taxon>Bacteria</taxon>
        <taxon>Pseudomonadati</taxon>
        <taxon>Pseudomonadota</taxon>
        <taxon>Betaproteobacteria</taxon>
        <taxon>Nitrosomonadales</taxon>
        <taxon>Nitrosomonadaceae</taxon>
        <taxon>Nitrosomonas</taxon>
    </lineage>
</organism>
<evidence type="ECO:0000313" key="1">
    <source>
        <dbReference type="EMBL" id="SFU55546.1"/>
    </source>
</evidence>
<dbReference type="PANTHER" id="PTHR11102:SF160">
    <property type="entry name" value="ERAD-ASSOCIATED E3 UBIQUITIN-PROTEIN LIGASE COMPONENT HRD3"/>
    <property type="match status" value="1"/>
</dbReference>
<sequence>MKTIAVLFAALLLATGCGNKNSSEKTTTDESEIALMGESTTAGELPSFLKEGLSEKEQDELKKKIMPTLDDGLTPEQRFLNLRKKAEAGDAEAQNGLGSMYFSGEAVSHDAHGNPLSKDPEAAAGWFYRAAEQGHADAQFNLGLLYFTGEGVPQDKAKAVELFTKSAEQGNIDAQNNLGVIYLLGEGVEQNTDKAIEWFEKAAKQGNEEAIKNLEAIRTSQKDHKKSTGEQK</sequence>